<dbReference type="PATRIC" id="fig|521002.11.peg.1331"/>
<dbReference type="EMBL" id="ABYV02000006">
    <property type="protein sequence ID" value="EFC93785.1"/>
    <property type="molecule type" value="Genomic_DNA"/>
</dbReference>
<evidence type="ECO:0000313" key="3">
    <source>
        <dbReference type="EMBL" id="EFC93785.1"/>
    </source>
</evidence>
<proteinExistence type="predicted"/>
<dbReference type="Pfam" id="PF12773">
    <property type="entry name" value="DZR"/>
    <property type="match status" value="1"/>
</dbReference>
<sequence>MTESKVFKLPEGIDASAVGKEVENFLRGTKNLVTEGAKTPDGYFVQAKEQEGRSWKKLAGTTLATQVQIIQINDTITVNIGNGEWSDKIGAGVVGAFIFAPLAVTAAIGAYNQKKLPGEIMEHIEKFLLGGGQTIMMNSFTGDVASANEVLCPNCKSANSKDTKFCSNCGSPLTSSCPNCGASVSPDAKFCNECGSPMSLPDKECPGCGATVAADTKFCSECGTKIE</sequence>
<reference evidence="3 4" key="1">
    <citation type="submission" date="2010-01" db="EMBL/GenBank/DDBJ databases">
        <authorList>
            <person name="Weinstock G."/>
            <person name="Sodergren E."/>
            <person name="Clifton S."/>
            <person name="Fulton L."/>
            <person name="Fulton B."/>
            <person name="Courtney L."/>
            <person name="Fronick C."/>
            <person name="Harrison M."/>
            <person name="Strong C."/>
            <person name="Farmer C."/>
            <person name="Delahaunty K."/>
            <person name="Markovic C."/>
            <person name="Hall O."/>
            <person name="Minx P."/>
            <person name="Tomlinson C."/>
            <person name="Mitreva M."/>
            <person name="Nelson J."/>
            <person name="Hou S."/>
            <person name="Wollam A."/>
            <person name="Pepin K.H."/>
            <person name="Johnson M."/>
            <person name="Bhonagiri V."/>
            <person name="Nash W.E."/>
            <person name="Warren W."/>
            <person name="Chinwalla A."/>
            <person name="Mardis E.R."/>
            <person name="Wilson R.K."/>
        </authorList>
    </citation>
    <scope>NUCLEOTIDE SEQUENCE [LARGE SCALE GENOMIC DNA]</scope>
    <source>
        <strain evidence="3 4">DSM 2374</strain>
    </source>
</reference>
<dbReference type="HOGENOM" id="CLU_1193600_0_0_2"/>
<dbReference type="AlphaFoldDB" id="D2ZR88"/>
<evidence type="ECO:0000313" key="4">
    <source>
        <dbReference type="Proteomes" id="UP000004028"/>
    </source>
</evidence>
<comment type="caution">
    <text evidence="3">The sequence shown here is derived from an EMBL/GenBank/DDBJ whole genome shotgun (WGS) entry which is preliminary data.</text>
</comment>
<keyword evidence="1" id="KW-0812">Transmembrane</keyword>
<keyword evidence="1" id="KW-1133">Transmembrane helix</keyword>
<feature type="domain" description="DZANK-type" evidence="2">
    <location>
        <begin position="152"/>
        <end position="195"/>
    </location>
</feature>
<feature type="transmembrane region" description="Helical" evidence="1">
    <location>
        <begin position="89"/>
        <end position="111"/>
    </location>
</feature>
<protein>
    <recommendedName>
        <fullName evidence="2">DZANK-type domain-containing protein</fullName>
    </recommendedName>
</protein>
<evidence type="ECO:0000259" key="2">
    <source>
        <dbReference type="Pfam" id="PF12773"/>
    </source>
</evidence>
<dbReference type="Proteomes" id="UP000004028">
    <property type="component" value="Unassembled WGS sequence"/>
</dbReference>
<dbReference type="RefSeq" id="WP_004033820.1">
    <property type="nucleotide sequence ID" value="NZ_GG704759.1"/>
</dbReference>
<gene>
    <name evidence="3" type="ORF">METSMIF1_03371</name>
</gene>
<organism evidence="3 4">
    <name type="scientific">Methanobrevibacter smithii DSM 2374</name>
    <dbReference type="NCBI Taxonomy" id="521002"/>
    <lineage>
        <taxon>Archaea</taxon>
        <taxon>Methanobacteriati</taxon>
        <taxon>Methanobacteriota</taxon>
        <taxon>Methanomada group</taxon>
        <taxon>Methanobacteria</taxon>
        <taxon>Methanobacteriales</taxon>
        <taxon>Methanobacteriaceae</taxon>
        <taxon>Methanobrevibacter</taxon>
    </lineage>
</organism>
<accession>D2ZR88</accession>
<keyword evidence="1" id="KW-0472">Membrane</keyword>
<dbReference type="InterPro" id="IPR025874">
    <property type="entry name" value="DZR"/>
</dbReference>
<evidence type="ECO:0000256" key="1">
    <source>
        <dbReference type="SAM" id="Phobius"/>
    </source>
</evidence>
<name>D2ZR88_METSM</name>